<dbReference type="Proteomes" id="UP000821865">
    <property type="component" value="Chromosome 3"/>
</dbReference>
<organism evidence="1 2">
    <name type="scientific">Dermacentor silvarum</name>
    <name type="common">Tick</name>
    <dbReference type="NCBI Taxonomy" id="543639"/>
    <lineage>
        <taxon>Eukaryota</taxon>
        <taxon>Metazoa</taxon>
        <taxon>Ecdysozoa</taxon>
        <taxon>Arthropoda</taxon>
        <taxon>Chelicerata</taxon>
        <taxon>Arachnida</taxon>
        <taxon>Acari</taxon>
        <taxon>Parasitiformes</taxon>
        <taxon>Ixodida</taxon>
        <taxon>Ixodoidea</taxon>
        <taxon>Ixodidae</taxon>
        <taxon>Rhipicephalinae</taxon>
        <taxon>Dermacentor</taxon>
    </lineage>
</organism>
<sequence length="466" mass="51763">MMVTTAVVLLFLLVVAAFWSPAAAQNCPACYRERNPQHTACKQRNAWCKIKDSRVDYAQRLLILKLHNQFRSQTALGRLPGFPPAADMKELLWDHELEYGAQAHAFLCTTPDGDVKHDNVTDRFTNRFPQTGQNLAWEGQSDYIRGPNWTWVMDRWFTQEYGLYPPKNVPHFTPIKGVKIGHFTQVIWAKTRFVGCGYVYYNVDMKADFPHMKQYTCNYAPTGNYVGEPIYKQGPTCSACPGSTLCNQTTGLCDGSSGGPLDNRPPTRPTPTPPRRPPETYRPAPRYPPPTPPRRHPWPQPPAQYCTPCPCVRSTPYSYPRPASRYPGYRYPPAYTTQRRYPPYAQDPVPRRYPLSYNPRLGHGLPRCEDVKGYKPGEPGQPACVEDGGSGALPSVDDSDGAHEGCLGRDAAIWQYFVAGSATGLAVVVLLGVFVVFLRFIGSTGGAGAKLSTEVTVTPAYSGTST</sequence>
<keyword evidence="2" id="KW-1185">Reference proteome</keyword>
<comment type="caution">
    <text evidence="1">The sequence shown here is derived from an EMBL/GenBank/DDBJ whole genome shotgun (WGS) entry which is preliminary data.</text>
</comment>
<dbReference type="EMBL" id="CM023472">
    <property type="protein sequence ID" value="KAH7959610.1"/>
    <property type="molecule type" value="Genomic_DNA"/>
</dbReference>
<protein>
    <submittedName>
        <fullName evidence="1">Uncharacterized protein</fullName>
    </submittedName>
</protein>
<gene>
    <name evidence="1" type="ORF">HPB49_012465</name>
</gene>
<reference evidence="1" key="1">
    <citation type="submission" date="2020-05" db="EMBL/GenBank/DDBJ databases">
        <title>Large-scale comparative analyses of tick genomes elucidate their genetic diversity and vector capacities.</title>
        <authorList>
            <person name="Jia N."/>
            <person name="Wang J."/>
            <person name="Shi W."/>
            <person name="Du L."/>
            <person name="Sun Y."/>
            <person name="Zhan W."/>
            <person name="Jiang J."/>
            <person name="Wang Q."/>
            <person name="Zhang B."/>
            <person name="Ji P."/>
            <person name="Sakyi L.B."/>
            <person name="Cui X."/>
            <person name="Yuan T."/>
            <person name="Jiang B."/>
            <person name="Yang W."/>
            <person name="Lam T.T.-Y."/>
            <person name="Chang Q."/>
            <person name="Ding S."/>
            <person name="Wang X."/>
            <person name="Zhu J."/>
            <person name="Ruan X."/>
            <person name="Zhao L."/>
            <person name="Wei J."/>
            <person name="Que T."/>
            <person name="Du C."/>
            <person name="Cheng J."/>
            <person name="Dai P."/>
            <person name="Han X."/>
            <person name="Huang E."/>
            <person name="Gao Y."/>
            <person name="Liu J."/>
            <person name="Shao H."/>
            <person name="Ye R."/>
            <person name="Li L."/>
            <person name="Wei W."/>
            <person name="Wang X."/>
            <person name="Wang C."/>
            <person name="Yang T."/>
            <person name="Huo Q."/>
            <person name="Li W."/>
            <person name="Guo W."/>
            <person name="Chen H."/>
            <person name="Zhou L."/>
            <person name="Ni X."/>
            <person name="Tian J."/>
            <person name="Zhou Y."/>
            <person name="Sheng Y."/>
            <person name="Liu T."/>
            <person name="Pan Y."/>
            <person name="Xia L."/>
            <person name="Li J."/>
            <person name="Zhao F."/>
            <person name="Cao W."/>
        </authorList>
    </citation>
    <scope>NUCLEOTIDE SEQUENCE</scope>
    <source>
        <strain evidence="1">Dsil-2018</strain>
    </source>
</reference>
<proteinExistence type="predicted"/>
<accession>A0ACB8D506</accession>
<evidence type="ECO:0000313" key="1">
    <source>
        <dbReference type="EMBL" id="KAH7959610.1"/>
    </source>
</evidence>
<evidence type="ECO:0000313" key="2">
    <source>
        <dbReference type="Proteomes" id="UP000821865"/>
    </source>
</evidence>
<name>A0ACB8D506_DERSI</name>